<name>A0A0F6VZJ0_9BACT</name>
<dbReference type="STRING" id="927083.DB32_000774"/>
<dbReference type="Proteomes" id="UP000034883">
    <property type="component" value="Chromosome"/>
</dbReference>
<evidence type="ECO:0008006" key="3">
    <source>
        <dbReference type="Google" id="ProtNLM"/>
    </source>
</evidence>
<sequence>MMNRPLVTTFVVLALAGCGGAQPRTTTRTGPLRARELYPMGEGYIWTHDVDTQTGISTLGITRVTEATPPRFVIQADGARERHVYELREEGIWDVDANAWHVRDPLVVGETWDAGNGRTARITQTSQEVTVPAGTFSECVEVVVENTQTQGRSRTVYCPEQGPVIVEYHQELMTTGGITIHGELRAPLQRGMEDVEEPEGYEGPGE</sequence>
<organism evidence="1 2">
    <name type="scientific">Sandaracinus amylolyticus</name>
    <dbReference type="NCBI Taxonomy" id="927083"/>
    <lineage>
        <taxon>Bacteria</taxon>
        <taxon>Pseudomonadati</taxon>
        <taxon>Myxococcota</taxon>
        <taxon>Polyangia</taxon>
        <taxon>Polyangiales</taxon>
        <taxon>Sandaracinaceae</taxon>
        <taxon>Sandaracinus</taxon>
    </lineage>
</organism>
<proteinExistence type="predicted"/>
<reference evidence="1 2" key="1">
    <citation type="submission" date="2015-03" db="EMBL/GenBank/DDBJ databases">
        <title>Genome assembly of Sandaracinus amylolyticus DSM 53668.</title>
        <authorList>
            <person name="Sharma G."/>
            <person name="Subramanian S."/>
        </authorList>
    </citation>
    <scope>NUCLEOTIDE SEQUENCE [LARGE SCALE GENOMIC DNA]</scope>
    <source>
        <strain evidence="1 2">DSM 53668</strain>
    </source>
</reference>
<evidence type="ECO:0000313" key="1">
    <source>
        <dbReference type="EMBL" id="AKF03625.1"/>
    </source>
</evidence>
<evidence type="ECO:0000313" key="2">
    <source>
        <dbReference type="Proteomes" id="UP000034883"/>
    </source>
</evidence>
<dbReference type="AlphaFoldDB" id="A0A0F6VZJ0"/>
<keyword evidence="2" id="KW-1185">Reference proteome</keyword>
<accession>A0A0F6VZJ0</accession>
<dbReference type="PROSITE" id="PS51257">
    <property type="entry name" value="PROKAR_LIPOPROTEIN"/>
    <property type="match status" value="1"/>
</dbReference>
<gene>
    <name evidence="1" type="ORF">DB32_000774</name>
</gene>
<protein>
    <recommendedName>
        <fullName evidence="3">Lipoprotein</fullName>
    </recommendedName>
</protein>
<dbReference type="KEGG" id="samy:DB32_000774"/>
<dbReference type="EMBL" id="CP011125">
    <property type="protein sequence ID" value="AKF03625.1"/>
    <property type="molecule type" value="Genomic_DNA"/>
</dbReference>